<keyword evidence="1" id="KW-1133">Transmembrane helix</keyword>
<keyword evidence="1" id="KW-0472">Membrane</keyword>
<sequence length="194" mass="21805">MRDDIIYGLTADLLAIAVLAHLIYFRRHRRRDLQLAYIAVNAGVFTVVSLLLVQRADLAIGFGLFGVLSIIRLRSSALTQEEVGYYFIALALGLVNGLAAQVPWLALLLDVVLLAVMYTADHPRLGPRIEHRLITLDVVHGDDTALRADLESRLGGTVLRQSVTEVDYVRDVMVVDVRFHRAERRNLSRSFLWT</sequence>
<feature type="transmembrane region" description="Helical" evidence="1">
    <location>
        <begin position="6"/>
        <end position="23"/>
    </location>
</feature>
<name>A0A239P3V7_9ACTN</name>
<dbReference type="RefSeq" id="WP_089330943.1">
    <property type="nucleotide sequence ID" value="NZ_FZOR01000065.1"/>
</dbReference>
<feature type="transmembrane region" description="Helical" evidence="1">
    <location>
        <begin position="85"/>
        <end position="118"/>
    </location>
</feature>
<reference evidence="2 3" key="1">
    <citation type="submission" date="2017-06" db="EMBL/GenBank/DDBJ databases">
        <authorList>
            <person name="Kim H.J."/>
            <person name="Triplett B.A."/>
        </authorList>
    </citation>
    <scope>NUCLEOTIDE SEQUENCE [LARGE SCALE GENOMIC DNA]</scope>
    <source>
        <strain evidence="2 3">DSM 44715</strain>
    </source>
</reference>
<evidence type="ECO:0000313" key="2">
    <source>
        <dbReference type="EMBL" id="SNT61720.1"/>
    </source>
</evidence>
<evidence type="ECO:0008006" key="4">
    <source>
        <dbReference type="Google" id="ProtNLM"/>
    </source>
</evidence>
<proteinExistence type="predicted"/>
<protein>
    <recommendedName>
        <fullName evidence="4">DUF4956 domain-containing protein</fullName>
    </recommendedName>
</protein>
<dbReference type="EMBL" id="FZOR01000065">
    <property type="protein sequence ID" value="SNT61720.1"/>
    <property type="molecule type" value="Genomic_DNA"/>
</dbReference>
<dbReference type="InterPro" id="IPR032531">
    <property type="entry name" value="DUF4956"/>
</dbReference>
<dbReference type="AlphaFoldDB" id="A0A239P3V7"/>
<organism evidence="2 3">
    <name type="scientific">Actinomadura meyerae</name>
    <dbReference type="NCBI Taxonomy" id="240840"/>
    <lineage>
        <taxon>Bacteria</taxon>
        <taxon>Bacillati</taxon>
        <taxon>Actinomycetota</taxon>
        <taxon>Actinomycetes</taxon>
        <taxon>Streptosporangiales</taxon>
        <taxon>Thermomonosporaceae</taxon>
        <taxon>Actinomadura</taxon>
    </lineage>
</organism>
<dbReference type="OrthoDB" id="3827267at2"/>
<dbReference type="Pfam" id="PF16316">
    <property type="entry name" value="DUF4956"/>
    <property type="match status" value="1"/>
</dbReference>
<keyword evidence="1" id="KW-0812">Transmembrane</keyword>
<keyword evidence="3" id="KW-1185">Reference proteome</keyword>
<feature type="transmembrane region" description="Helical" evidence="1">
    <location>
        <begin position="35"/>
        <end position="52"/>
    </location>
</feature>
<dbReference type="Proteomes" id="UP000198318">
    <property type="component" value="Unassembled WGS sequence"/>
</dbReference>
<evidence type="ECO:0000313" key="3">
    <source>
        <dbReference type="Proteomes" id="UP000198318"/>
    </source>
</evidence>
<evidence type="ECO:0000256" key="1">
    <source>
        <dbReference type="SAM" id="Phobius"/>
    </source>
</evidence>
<gene>
    <name evidence="2" type="ORF">SAMN05443665_106532</name>
</gene>
<accession>A0A239P3V7</accession>
<feature type="transmembrane region" description="Helical" evidence="1">
    <location>
        <begin position="58"/>
        <end position="73"/>
    </location>
</feature>